<dbReference type="AlphaFoldDB" id="A0A7R9LQ73"/>
<dbReference type="PANTHER" id="PTHR10672">
    <property type="entry name" value="ADDUCIN"/>
    <property type="match status" value="1"/>
</dbReference>
<dbReference type="EMBL" id="OC917008">
    <property type="protein sequence ID" value="CAD7645854.1"/>
    <property type="molecule type" value="Genomic_DNA"/>
</dbReference>
<feature type="region of interest" description="Disordered" evidence="1">
    <location>
        <begin position="33"/>
        <end position="54"/>
    </location>
</feature>
<name>A0A7R9LQ73_9ACAR</name>
<evidence type="ECO:0000313" key="3">
    <source>
        <dbReference type="Proteomes" id="UP000728032"/>
    </source>
</evidence>
<dbReference type="GO" id="GO:0014069">
    <property type="term" value="C:postsynaptic density"/>
    <property type="evidence" value="ECO:0007669"/>
    <property type="project" value="TreeGrafter"/>
</dbReference>
<sequence>MLVVSEMGNMLAKNPFDNVTEQEIQDYKNIVERKQRGEPVDDLPDDSYFSKAKNPFDNVTEQEIQDYKNIVERKQRGEPVDDLPDDVRHLLIEPVSMNQTTQDITSPTSPTSPLSEDGMYAHSMCAIISGQSIR</sequence>
<dbReference type="EMBL" id="CAJPVJ010002183">
    <property type="protein sequence ID" value="CAG2165891.1"/>
    <property type="molecule type" value="Genomic_DNA"/>
</dbReference>
<reference evidence="2" key="1">
    <citation type="submission" date="2020-11" db="EMBL/GenBank/DDBJ databases">
        <authorList>
            <person name="Tran Van P."/>
        </authorList>
    </citation>
    <scope>NUCLEOTIDE SEQUENCE</scope>
</reference>
<dbReference type="OrthoDB" id="3238794at2759"/>
<gene>
    <name evidence="2" type="ORF">ONB1V03_LOCUS5426</name>
</gene>
<dbReference type="GO" id="GO:0005856">
    <property type="term" value="C:cytoskeleton"/>
    <property type="evidence" value="ECO:0007669"/>
    <property type="project" value="TreeGrafter"/>
</dbReference>
<feature type="region of interest" description="Disordered" evidence="1">
    <location>
        <begin position="94"/>
        <end position="117"/>
    </location>
</feature>
<dbReference type="GO" id="GO:0051015">
    <property type="term" value="F:actin filament binding"/>
    <property type="evidence" value="ECO:0007669"/>
    <property type="project" value="TreeGrafter"/>
</dbReference>
<dbReference type="Proteomes" id="UP000728032">
    <property type="component" value="Unassembled WGS sequence"/>
</dbReference>
<protein>
    <submittedName>
        <fullName evidence="2">Uncharacterized protein</fullName>
    </submittedName>
</protein>
<proteinExistence type="predicted"/>
<accession>A0A7R9LQ73</accession>
<keyword evidence="3" id="KW-1185">Reference proteome</keyword>
<evidence type="ECO:0000256" key="1">
    <source>
        <dbReference type="SAM" id="MobiDB-lite"/>
    </source>
</evidence>
<organism evidence="2">
    <name type="scientific">Oppiella nova</name>
    <dbReference type="NCBI Taxonomy" id="334625"/>
    <lineage>
        <taxon>Eukaryota</taxon>
        <taxon>Metazoa</taxon>
        <taxon>Ecdysozoa</taxon>
        <taxon>Arthropoda</taxon>
        <taxon>Chelicerata</taxon>
        <taxon>Arachnida</taxon>
        <taxon>Acari</taxon>
        <taxon>Acariformes</taxon>
        <taxon>Sarcoptiformes</taxon>
        <taxon>Oribatida</taxon>
        <taxon>Brachypylina</taxon>
        <taxon>Oppioidea</taxon>
        <taxon>Oppiidae</taxon>
        <taxon>Oppiella</taxon>
    </lineage>
</organism>
<dbReference type="PANTHER" id="PTHR10672:SF3">
    <property type="entry name" value="PROTEIN HU-LI TAI SHAO"/>
    <property type="match status" value="1"/>
</dbReference>
<dbReference type="InterPro" id="IPR051017">
    <property type="entry name" value="Aldolase-II_Adducin_sf"/>
</dbReference>
<evidence type="ECO:0000313" key="2">
    <source>
        <dbReference type="EMBL" id="CAD7645854.1"/>
    </source>
</evidence>
<dbReference type="GO" id="GO:0005886">
    <property type="term" value="C:plasma membrane"/>
    <property type="evidence" value="ECO:0007669"/>
    <property type="project" value="TreeGrafter"/>
</dbReference>